<name>E1YDZ2_9BACT</name>
<evidence type="ECO:0000259" key="9">
    <source>
        <dbReference type="PROSITE" id="PS50109"/>
    </source>
</evidence>
<keyword evidence="5" id="KW-0547">Nucleotide-binding</keyword>
<evidence type="ECO:0000256" key="8">
    <source>
        <dbReference type="ARBA" id="ARBA00023012"/>
    </source>
</evidence>
<reference evidence="12" key="1">
    <citation type="journal article" date="2011" name="Environ. Microbiol.">
        <title>Genomic insights into the metabolic potential of the polycyclic aromatic hydrocarbon degrading sulfate-reducing Deltaproteobacterium N47.</title>
        <authorList>
            <person name="Bergmann F."/>
            <person name="Selesi D."/>
            <person name="Weinmaier T."/>
            <person name="Tischler P."/>
            <person name="Rattei T."/>
            <person name="Meckenstock R.U."/>
        </authorList>
    </citation>
    <scope>NUCLEOTIDE SEQUENCE</scope>
</reference>
<dbReference type="PRINTS" id="PR00344">
    <property type="entry name" value="BCTRLSENSOR"/>
</dbReference>
<evidence type="ECO:0000256" key="3">
    <source>
        <dbReference type="ARBA" id="ARBA00022553"/>
    </source>
</evidence>
<dbReference type="CDD" id="cd00082">
    <property type="entry name" value="HisKA"/>
    <property type="match status" value="1"/>
</dbReference>
<dbReference type="PROSITE" id="PS50112">
    <property type="entry name" value="PAS"/>
    <property type="match status" value="1"/>
</dbReference>
<evidence type="ECO:0000256" key="2">
    <source>
        <dbReference type="ARBA" id="ARBA00012438"/>
    </source>
</evidence>
<comment type="catalytic activity">
    <reaction evidence="1">
        <text>ATP + protein L-histidine = ADP + protein N-phospho-L-histidine.</text>
        <dbReference type="EC" id="2.7.13.3"/>
    </reaction>
</comment>
<dbReference type="PANTHER" id="PTHR43065:SF10">
    <property type="entry name" value="PEROXIDE STRESS-ACTIVATED HISTIDINE KINASE MAK3"/>
    <property type="match status" value="1"/>
</dbReference>
<dbReference type="GO" id="GO:0006355">
    <property type="term" value="P:regulation of DNA-templated transcription"/>
    <property type="evidence" value="ECO:0007669"/>
    <property type="project" value="InterPro"/>
</dbReference>
<dbReference type="Gene3D" id="3.30.565.10">
    <property type="entry name" value="Histidine kinase-like ATPase, C-terminal domain"/>
    <property type="match status" value="1"/>
</dbReference>
<dbReference type="InterPro" id="IPR036097">
    <property type="entry name" value="HisK_dim/P_sf"/>
</dbReference>
<feature type="domain" description="PAC" evidence="11">
    <location>
        <begin position="218"/>
        <end position="270"/>
    </location>
</feature>
<gene>
    <name evidence="12" type="ORF">N47_L13840</name>
</gene>
<dbReference type="Pfam" id="PF00989">
    <property type="entry name" value="PAS"/>
    <property type="match status" value="1"/>
</dbReference>
<dbReference type="Gene3D" id="1.10.287.130">
    <property type="match status" value="1"/>
</dbReference>
<organism evidence="12">
    <name type="scientific">uncultured Desulfobacterium sp</name>
    <dbReference type="NCBI Taxonomy" id="201089"/>
    <lineage>
        <taxon>Bacteria</taxon>
        <taxon>Pseudomonadati</taxon>
        <taxon>Thermodesulfobacteriota</taxon>
        <taxon>Desulfobacteria</taxon>
        <taxon>Desulfobacterales</taxon>
        <taxon>Desulfobacteriaceae</taxon>
        <taxon>Desulfobacterium</taxon>
        <taxon>environmental samples</taxon>
    </lineage>
</organism>
<keyword evidence="3" id="KW-0597">Phosphoprotein</keyword>
<dbReference type="InterPro" id="IPR013767">
    <property type="entry name" value="PAS_fold"/>
</dbReference>
<dbReference type="InterPro" id="IPR036890">
    <property type="entry name" value="HATPase_C_sf"/>
</dbReference>
<evidence type="ECO:0000259" key="11">
    <source>
        <dbReference type="PROSITE" id="PS50113"/>
    </source>
</evidence>
<dbReference type="InterPro" id="IPR013656">
    <property type="entry name" value="PAS_4"/>
</dbReference>
<evidence type="ECO:0000256" key="1">
    <source>
        <dbReference type="ARBA" id="ARBA00000085"/>
    </source>
</evidence>
<keyword evidence="8" id="KW-0902">Two-component regulatory system</keyword>
<dbReference type="Gene3D" id="3.30.450.20">
    <property type="entry name" value="PAS domain"/>
    <property type="match status" value="2"/>
</dbReference>
<dbReference type="CDD" id="cd00130">
    <property type="entry name" value="PAS"/>
    <property type="match status" value="1"/>
</dbReference>
<keyword evidence="4" id="KW-0808">Transferase</keyword>
<dbReference type="SUPFAM" id="SSF47384">
    <property type="entry name" value="Homodimeric domain of signal transducing histidine kinase"/>
    <property type="match status" value="1"/>
</dbReference>
<dbReference type="InterPro" id="IPR001610">
    <property type="entry name" value="PAC"/>
</dbReference>
<dbReference type="InterPro" id="IPR004358">
    <property type="entry name" value="Sig_transdc_His_kin-like_C"/>
</dbReference>
<dbReference type="PANTHER" id="PTHR43065">
    <property type="entry name" value="SENSOR HISTIDINE KINASE"/>
    <property type="match status" value="1"/>
</dbReference>
<feature type="domain" description="Histidine kinase" evidence="9">
    <location>
        <begin position="283"/>
        <end position="493"/>
    </location>
</feature>
<dbReference type="SUPFAM" id="SSF55874">
    <property type="entry name" value="ATPase domain of HSP90 chaperone/DNA topoisomerase II/histidine kinase"/>
    <property type="match status" value="1"/>
</dbReference>
<evidence type="ECO:0000256" key="4">
    <source>
        <dbReference type="ARBA" id="ARBA00022679"/>
    </source>
</evidence>
<feature type="domain" description="PAS" evidence="10">
    <location>
        <begin position="145"/>
        <end position="220"/>
    </location>
</feature>
<dbReference type="InterPro" id="IPR003594">
    <property type="entry name" value="HATPase_dom"/>
</dbReference>
<keyword evidence="6" id="KW-0418">Kinase</keyword>
<dbReference type="PROSITE" id="PS50109">
    <property type="entry name" value="HIS_KIN"/>
    <property type="match status" value="1"/>
</dbReference>
<evidence type="ECO:0000256" key="5">
    <source>
        <dbReference type="ARBA" id="ARBA00022741"/>
    </source>
</evidence>
<dbReference type="InterPro" id="IPR005467">
    <property type="entry name" value="His_kinase_dom"/>
</dbReference>
<keyword evidence="7" id="KW-0067">ATP-binding</keyword>
<dbReference type="InterPro" id="IPR035965">
    <property type="entry name" value="PAS-like_dom_sf"/>
</dbReference>
<sequence>MEDQTSIEADHELSKRYEQLYTMLLDAIPSSVLLIDQHMRIVSANRNFLEKGQRTLTNTIGYRLEEVFPTIILDQMDITKRIRHVIEKNQPVKGERMTYRAPGVSIRIYYYSLLPFTWQGRVEGAVLLMDDVTEQVRLGEEVRRVERHLASIVESASDLILSTDRKGRILTWNTAAERLTGFQVTEVRERCFVDFCTDEDHKDIHDIFSLIDMRKYAQMKECTLRTSKGTSIPVSFVFSPLKDSYNHTAGVVAVGRDLTERRKLEMELHQAQKFAALGVMAGGIAHEIRNPLAICSSSAQFLMEEDGTPEFRRECADKIHMGIRRTSAIIENLLKYSHPSKTTQTTLINIISLIKETQILVTYHAKILKIEINTSFPRQPVVVEGVATLLQQVFMNLFLNAINAMPSGGNLGIDVKIFDSRVRVQVTDTGCGISPREIGKIFDPFYTTSIVGQGTGLGLSLCYSIVKQHSGTIDVESAEGSGSTFTVNLPAHYGGGEA</sequence>
<dbReference type="InterPro" id="IPR003661">
    <property type="entry name" value="HisK_dim/P_dom"/>
</dbReference>
<evidence type="ECO:0000256" key="6">
    <source>
        <dbReference type="ARBA" id="ARBA00022777"/>
    </source>
</evidence>
<dbReference type="SMART" id="SM00091">
    <property type="entry name" value="PAS"/>
    <property type="match status" value="2"/>
</dbReference>
<dbReference type="SMART" id="SM00086">
    <property type="entry name" value="PAC"/>
    <property type="match status" value="2"/>
</dbReference>
<protein>
    <recommendedName>
        <fullName evidence="2">histidine kinase</fullName>
        <ecNumber evidence="2">2.7.13.3</ecNumber>
    </recommendedName>
</protein>
<dbReference type="InterPro" id="IPR000700">
    <property type="entry name" value="PAS-assoc_C"/>
</dbReference>
<dbReference type="Pfam" id="PF00512">
    <property type="entry name" value="HisKA"/>
    <property type="match status" value="1"/>
</dbReference>
<dbReference type="SUPFAM" id="SSF55785">
    <property type="entry name" value="PYP-like sensor domain (PAS domain)"/>
    <property type="match status" value="2"/>
</dbReference>
<evidence type="ECO:0000259" key="10">
    <source>
        <dbReference type="PROSITE" id="PS50112"/>
    </source>
</evidence>
<dbReference type="GO" id="GO:0000155">
    <property type="term" value="F:phosphorelay sensor kinase activity"/>
    <property type="evidence" value="ECO:0007669"/>
    <property type="project" value="InterPro"/>
</dbReference>
<accession>E1YDZ2</accession>
<proteinExistence type="predicted"/>
<dbReference type="Pfam" id="PF02518">
    <property type="entry name" value="HATPase_c"/>
    <property type="match status" value="1"/>
</dbReference>
<dbReference type="SMART" id="SM00388">
    <property type="entry name" value="HisKA"/>
    <property type="match status" value="1"/>
</dbReference>
<evidence type="ECO:0000313" key="12">
    <source>
        <dbReference type="EMBL" id="CBX28786.1"/>
    </source>
</evidence>
<evidence type="ECO:0000256" key="7">
    <source>
        <dbReference type="ARBA" id="ARBA00022840"/>
    </source>
</evidence>
<dbReference type="GO" id="GO:0005524">
    <property type="term" value="F:ATP binding"/>
    <property type="evidence" value="ECO:0007669"/>
    <property type="project" value="UniProtKB-KW"/>
</dbReference>
<dbReference type="InterPro" id="IPR000014">
    <property type="entry name" value="PAS"/>
</dbReference>
<dbReference type="NCBIfam" id="TIGR00229">
    <property type="entry name" value="sensory_box"/>
    <property type="match status" value="1"/>
</dbReference>
<dbReference type="EMBL" id="FR695869">
    <property type="protein sequence ID" value="CBX28786.1"/>
    <property type="molecule type" value="Genomic_DNA"/>
</dbReference>
<dbReference type="EC" id="2.7.13.3" evidence="2"/>
<dbReference type="SMART" id="SM00387">
    <property type="entry name" value="HATPase_c"/>
    <property type="match status" value="1"/>
</dbReference>
<dbReference type="AlphaFoldDB" id="E1YDZ2"/>
<dbReference type="PROSITE" id="PS50113">
    <property type="entry name" value="PAC"/>
    <property type="match status" value="1"/>
</dbReference>
<dbReference type="Pfam" id="PF08448">
    <property type="entry name" value="PAS_4"/>
    <property type="match status" value="1"/>
</dbReference>